<sequence length="56" mass="6446">MFVQAGAIIASNIYRKDDLPKYHRGNMQLFAIAWGSLGAILLTKVYYIWRNKSRGK</sequence>
<protein>
    <submittedName>
        <fullName evidence="2">Uncharacterized protein</fullName>
    </submittedName>
</protein>
<dbReference type="EMBL" id="QQZK01000470">
    <property type="protein sequence ID" value="KAF5092604.1"/>
    <property type="molecule type" value="Genomic_DNA"/>
</dbReference>
<feature type="transmembrane region" description="Helical" evidence="1">
    <location>
        <begin position="29"/>
        <end position="49"/>
    </location>
</feature>
<dbReference type="Proteomes" id="UP000750522">
    <property type="component" value="Unassembled WGS sequence"/>
</dbReference>
<reference evidence="2" key="1">
    <citation type="journal article" date="2020" name="Front. Microbiol.">
        <title>Phenotypic and Genetic Characterization of the Cheese Ripening Yeast Geotrichum candidum.</title>
        <authorList>
            <person name="Perkins V."/>
            <person name="Vignola S."/>
            <person name="Lessard M.H."/>
            <person name="Plante P.L."/>
            <person name="Corbeil J."/>
            <person name="Dugat-Bony E."/>
            <person name="Frenette M."/>
            <person name="Labrie S."/>
        </authorList>
    </citation>
    <scope>NUCLEOTIDE SEQUENCE</scope>
    <source>
        <strain evidence="2">LMA-70</strain>
    </source>
</reference>
<feature type="non-terminal residue" evidence="2">
    <location>
        <position position="56"/>
    </location>
</feature>
<keyword evidence="1" id="KW-1133">Transmembrane helix</keyword>
<dbReference type="AlphaFoldDB" id="A0A9P5G1D2"/>
<proteinExistence type="predicted"/>
<evidence type="ECO:0000313" key="3">
    <source>
        <dbReference type="Proteomes" id="UP000750522"/>
    </source>
</evidence>
<comment type="caution">
    <text evidence="2">The sequence shown here is derived from an EMBL/GenBank/DDBJ whole genome shotgun (WGS) entry which is preliminary data.</text>
</comment>
<reference evidence="2" key="2">
    <citation type="submission" date="2020-01" db="EMBL/GenBank/DDBJ databases">
        <authorList>
            <person name="Perkins V."/>
            <person name="Lessard M.-H."/>
            <person name="Dugat-Bony E."/>
            <person name="Frenette M."/>
            <person name="Labrie S."/>
        </authorList>
    </citation>
    <scope>NUCLEOTIDE SEQUENCE</scope>
    <source>
        <strain evidence="2">LMA-70</strain>
    </source>
</reference>
<accession>A0A9P5G1D2</accession>
<evidence type="ECO:0000313" key="2">
    <source>
        <dbReference type="EMBL" id="KAF5092604.1"/>
    </source>
</evidence>
<keyword evidence="1" id="KW-0472">Membrane</keyword>
<gene>
    <name evidence="2" type="ORF">DV451_005192</name>
</gene>
<name>A0A9P5G1D2_GEOCN</name>
<organism evidence="2 3">
    <name type="scientific">Geotrichum candidum</name>
    <name type="common">Oospora lactis</name>
    <name type="synonym">Dipodascus geotrichum</name>
    <dbReference type="NCBI Taxonomy" id="1173061"/>
    <lineage>
        <taxon>Eukaryota</taxon>
        <taxon>Fungi</taxon>
        <taxon>Dikarya</taxon>
        <taxon>Ascomycota</taxon>
        <taxon>Saccharomycotina</taxon>
        <taxon>Dipodascomycetes</taxon>
        <taxon>Dipodascales</taxon>
        <taxon>Dipodascaceae</taxon>
        <taxon>Geotrichum</taxon>
    </lineage>
</organism>
<evidence type="ECO:0000256" key="1">
    <source>
        <dbReference type="SAM" id="Phobius"/>
    </source>
</evidence>
<keyword evidence="1" id="KW-0812">Transmembrane</keyword>